<accession>A0ABQ5QJ56</accession>
<keyword evidence="4" id="KW-1185">Reference proteome</keyword>
<dbReference type="PROSITE" id="PS51257">
    <property type="entry name" value="PROKAR_LIPOPROTEIN"/>
    <property type="match status" value="1"/>
</dbReference>
<evidence type="ECO:0000259" key="2">
    <source>
        <dbReference type="Pfam" id="PF12849"/>
    </source>
</evidence>
<comment type="caution">
    <text evidence="3">The sequence shown here is derived from an EMBL/GenBank/DDBJ whole genome shotgun (WGS) entry which is preliminary data.</text>
</comment>
<dbReference type="SUPFAM" id="SSF53850">
    <property type="entry name" value="Periplasmic binding protein-like II"/>
    <property type="match status" value="1"/>
</dbReference>
<keyword evidence="1" id="KW-0732">Signal</keyword>
<dbReference type="RefSeq" id="WP_285576530.1">
    <property type="nucleotide sequence ID" value="NZ_BSDE01000006.1"/>
</dbReference>
<reference evidence="3 4" key="1">
    <citation type="journal article" date="2023" name="Antonie Van Leeuwenhoek">
        <title>Mesoterricola silvestris gen. nov., sp. nov., Mesoterricola sediminis sp. nov., Geothrix oryzae sp. nov., Geothrix edaphica sp. nov., Geothrix rubra sp. nov., and Geothrix limicola sp. nov., six novel members of Acidobacteriota isolated from soils.</title>
        <authorList>
            <person name="Itoh H."/>
            <person name="Sugisawa Y."/>
            <person name="Mise K."/>
            <person name="Xu Z."/>
            <person name="Kuniyasu M."/>
            <person name="Ushijima N."/>
            <person name="Kawano K."/>
            <person name="Kobayashi E."/>
            <person name="Shiratori Y."/>
            <person name="Masuda Y."/>
            <person name="Senoo K."/>
        </authorList>
    </citation>
    <scope>NUCLEOTIDE SEQUENCE [LARGE SCALE GENOMIC DNA]</scope>
    <source>
        <strain evidence="3 4">Red804</strain>
    </source>
</reference>
<evidence type="ECO:0000313" key="4">
    <source>
        <dbReference type="Proteomes" id="UP001165069"/>
    </source>
</evidence>
<sequence length="335" mass="36152">MSLRVLVPASLLILGLACQTPEAVPTKQAAAPAPAAKEKEVALPAYAAERPVSGELKSIGSDSMEPLMALWGEDFKKFHPRVNTLFVCKGSATAPKALIEGSAIMGQMSREMTEQEQAAFQAKFGYAPTRIPVAVDALVVYVNANNPIKQLRMEEIDAIFSTTRKGGAKNDLLTWGDLGLGGDWKQRDIQAYGRDENSGTRAFFKEHVMKKGDFKPAVKALMDQFAVVEAPAVDGGGISYGPLQYANRMVKGVPVASFKSDRFIEPTLETIQKGTYPLTRFLYIYVNKAPGKALDPTVKEFLRFVLSKEGQAGVSSFGAVPVPGDFAAMSVGKLN</sequence>
<protein>
    <submittedName>
        <fullName evidence="3">Phosphate-binding protein PstS</fullName>
    </submittedName>
</protein>
<dbReference type="EMBL" id="BSDE01000006">
    <property type="protein sequence ID" value="GLH74351.1"/>
    <property type="molecule type" value="Genomic_DNA"/>
</dbReference>
<feature type="domain" description="PBP" evidence="2">
    <location>
        <begin position="47"/>
        <end position="309"/>
    </location>
</feature>
<proteinExistence type="predicted"/>
<dbReference type="InterPro" id="IPR024370">
    <property type="entry name" value="PBP_domain"/>
</dbReference>
<dbReference type="CDD" id="cd13566">
    <property type="entry name" value="PBP2_phosphate"/>
    <property type="match status" value="1"/>
</dbReference>
<dbReference type="InterPro" id="IPR050811">
    <property type="entry name" value="Phosphate_ABC_transporter"/>
</dbReference>
<dbReference type="PANTHER" id="PTHR30570:SF6">
    <property type="entry name" value="PHOSPHATE-BINDING PROTEIN PSTS"/>
    <property type="match status" value="1"/>
</dbReference>
<organism evidence="3 4">
    <name type="scientific">Geothrix limicola</name>
    <dbReference type="NCBI Taxonomy" id="2927978"/>
    <lineage>
        <taxon>Bacteria</taxon>
        <taxon>Pseudomonadati</taxon>
        <taxon>Acidobacteriota</taxon>
        <taxon>Holophagae</taxon>
        <taxon>Holophagales</taxon>
        <taxon>Holophagaceae</taxon>
        <taxon>Geothrix</taxon>
    </lineage>
</organism>
<dbReference type="Pfam" id="PF12849">
    <property type="entry name" value="PBP_like_2"/>
    <property type="match status" value="1"/>
</dbReference>
<evidence type="ECO:0000313" key="3">
    <source>
        <dbReference type="EMBL" id="GLH74351.1"/>
    </source>
</evidence>
<gene>
    <name evidence="3" type="primary">pstS_3</name>
    <name evidence="3" type="ORF">GETHLI_28530</name>
</gene>
<dbReference type="Gene3D" id="3.40.190.10">
    <property type="entry name" value="Periplasmic binding protein-like II"/>
    <property type="match status" value="2"/>
</dbReference>
<dbReference type="Proteomes" id="UP001165069">
    <property type="component" value="Unassembled WGS sequence"/>
</dbReference>
<evidence type="ECO:0000256" key="1">
    <source>
        <dbReference type="ARBA" id="ARBA00022729"/>
    </source>
</evidence>
<name>A0ABQ5QJ56_9BACT</name>
<dbReference type="PANTHER" id="PTHR30570">
    <property type="entry name" value="PERIPLASMIC PHOSPHATE BINDING COMPONENT OF PHOSPHATE ABC TRANSPORTER"/>
    <property type="match status" value="1"/>
</dbReference>